<feature type="compositionally biased region" description="Basic residues" evidence="1">
    <location>
        <begin position="65"/>
        <end position="76"/>
    </location>
</feature>
<name>A0A5E5AS76_9BURK</name>
<gene>
    <name evidence="2" type="ORF">PAN31117_05363</name>
</gene>
<feature type="region of interest" description="Disordered" evidence="1">
    <location>
        <begin position="58"/>
        <end position="89"/>
    </location>
</feature>
<keyword evidence="3" id="KW-1185">Reference proteome</keyword>
<evidence type="ECO:0000256" key="1">
    <source>
        <dbReference type="SAM" id="MobiDB-lite"/>
    </source>
</evidence>
<dbReference type="EMBL" id="CABPSP010000025">
    <property type="protein sequence ID" value="VVE76264.1"/>
    <property type="molecule type" value="Genomic_DNA"/>
</dbReference>
<organism evidence="2 3">
    <name type="scientific">Pandoraea anapnoica</name>
    <dbReference type="NCBI Taxonomy" id="2508301"/>
    <lineage>
        <taxon>Bacteria</taxon>
        <taxon>Pseudomonadati</taxon>
        <taxon>Pseudomonadota</taxon>
        <taxon>Betaproteobacteria</taxon>
        <taxon>Burkholderiales</taxon>
        <taxon>Burkholderiaceae</taxon>
        <taxon>Pandoraea</taxon>
    </lineage>
</organism>
<sequence>MCNPHMHASGTLWRRQRCSSHCDTLRALASVHCPTPRVSSSGKWPGRPLRGSPSPLYCAGQSASPRRHSPHVRRLRAAPNSTTRPSAIHRDYPPSGTCAFVNPYVRSIHQWREKSQSWSGTLLGIQSSRHLVDALSRHGMRATGHSNQCRRAGTRGHRHDACVRRRRHVGRCRCAAIASDGPTGRSR</sequence>
<protein>
    <submittedName>
        <fullName evidence="2">Uncharacterized protein</fullName>
    </submittedName>
</protein>
<evidence type="ECO:0000313" key="2">
    <source>
        <dbReference type="EMBL" id="VVE76264.1"/>
    </source>
</evidence>
<dbReference type="AlphaFoldDB" id="A0A5E5AS76"/>
<reference evidence="2 3" key="1">
    <citation type="submission" date="2019-08" db="EMBL/GenBank/DDBJ databases">
        <authorList>
            <person name="Peeters C."/>
        </authorList>
    </citation>
    <scope>NUCLEOTIDE SEQUENCE [LARGE SCALE GENOMIC DNA]</scope>
    <source>
        <strain evidence="2 3">LMG 31117</strain>
    </source>
</reference>
<dbReference type="Proteomes" id="UP000383122">
    <property type="component" value="Unassembled WGS sequence"/>
</dbReference>
<evidence type="ECO:0000313" key="3">
    <source>
        <dbReference type="Proteomes" id="UP000383122"/>
    </source>
</evidence>
<proteinExistence type="predicted"/>
<accession>A0A5E5AS76</accession>